<sequence length="1542" mass="165616">MKAKAAKEGGGGGGGGGEAGKDGGKGAGLLSFFGRRRKVKVANLNDDPGPKLYYNNELKMWVEPGKEDEAKAQAAPPPPPKVPASSTPTAPAQRKALHQRYALQPNLSVSSGNLADQDSSSRQASPAPPSANSLLPAGPPTVTSAPSIFLPGTSSSGSGVPVWGAPTQNGGAPTQPKFFVPGVPAATAGSSSNGSLYSSQWAGSNKRRSSNDSKQQQQQQATGTDSIGQPQSTDSLPQSPQQQVQQMQQEPQQPLQCVDGHTEQPPQLANGHADPSKLPPSQENLVAHEAHQQQQVEQPSMACASSTSVNSNGDGHAAPPSPPPPPPATRPAPNLPPSARKQKPDPFNFDSVMHPGGTQKLDGPLPWELPDHLKHSDQFISICSNWQKQHPGVEYSPDLLLSSITGPPPPLPPNASSTTAAAAAAAAAATDPQPTSTASLGAAGHTEQQQPLMSPRKSDATPATNSISSTAQGGMAGGQGTPAVATCSPAPPPASTAAAVAAPAAAAPPAELESYGSAEALAGTVASGAQQALPSGAQQGDEVIGDRMKLPLGQQQQQQLEAVQAQQYLGHEPAHAQQQAQLEPAHAQQQAQQQQQQDMAGVVDVEDSSASQRQHQPDENPQVQGDGMGVDGPQFVEQQHAEQQQQQQQEQEQMTAEQYQSYWQAYYTQQAAVAGADASAQQYDADYYNSEEYRQYYAQWYAAQQAAAAASNGPQVQQMGGVPEEGSHLQQAWVAESQQQQDGLVGRESLQQQQQQQQHTCSDYTVDYLPSNPSISPSILCLSPYQDTSCLKLSEQQRAHALVYPEGTMAAAIFTDKAEAVCMTGCSFECCTLSVLISRANHALHEPQPSAVPRNLIQRCFFNQVKGPYILVYKVVSLVLEACSIDANVSYNQVFLQCCLATDRVELRRFSVPKDFAQAFPNSTLQQQSSSSDTLDVPSAQGDSNSSSSSSANGPYASISAEDDLLISPTSTIACPSPFNISIRSAGGRLYPLYPSTVQPALEFFPPLVHDLKRSARRRWLHRMRSQDSGKVALELLGHMRFALWAAACNPRKQAGFVGRVGCHLALGPVQQMHILGRAGGNVLAVVNDGCVTNWPGVCAGCHFAQKPKDESAWHKDVARLEDQANDFLFPASDKACSSLVPFCPVPLNHPHLPIHCFLNQRAMAGPLLTLGWLESLVELHRLSSSWHHSSLAVEAGEHQEGTIAEADAVESPQLTPAQIQEDLTQLTILNYSTVDSLPEYCQGYMKHSMAEVDSDEEDAHMMVDKTLLLFQGLHGFGILDELEHMQEIWGRDDKKEHVSQREQDWLLERAREATFAERLMDAWWRMLEDSKDVAFSNAWASISGRHQAHLDKLLKQMSARHAREIASASVAAREGPSDTSSSSSSGTSSHAVCLSLLDCKGENLNVGEALGPNALYFMAHGFERLSKEEKELWAKARDHQRDVRSLQQLAATHEQQEAGQNLCHKLALASKAVRERKAVIAKAIQDGRRELGVKQSRLLNEASHLQKNLHIQLVSRLEGFKLSGSKAKSLSPRFQGVDDLD</sequence>
<name>A0A7S3R6V1_DUNTE</name>
<evidence type="ECO:0000313" key="2">
    <source>
        <dbReference type="EMBL" id="CAE0504307.1"/>
    </source>
</evidence>
<accession>A0A7S3R6V1</accession>
<dbReference type="InterPro" id="IPR051425">
    <property type="entry name" value="Formin_Homology"/>
</dbReference>
<feature type="compositionally biased region" description="Low complexity" evidence="1">
    <location>
        <begin position="414"/>
        <end position="439"/>
    </location>
</feature>
<evidence type="ECO:0000256" key="1">
    <source>
        <dbReference type="SAM" id="MobiDB-lite"/>
    </source>
</evidence>
<feature type="compositionally biased region" description="Low complexity" evidence="1">
    <location>
        <begin position="237"/>
        <end position="256"/>
    </location>
</feature>
<feature type="compositionally biased region" description="Polar residues" evidence="1">
    <location>
        <begin position="221"/>
        <end position="236"/>
    </location>
</feature>
<reference evidence="2" key="1">
    <citation type="submission" date="2021-01" db="EMBL/GenBank/DDBJ databases">
        <authorList>
            <person name="Corre E."/>
            <person name="Pelletier E."/>
            <person name="Niang G."/>
            <person name="Scheremetjew M."/>
            <person name="Finn R."/>
            <person name="Kale V."/>
            <person name="Holt S."/>
            <person name="Cochrane G."/>
            <person name="Meng A."/>
            <person name="Brown T."/>
            <person name="Cohen L."/>
        </authorList>
    </citation>
    <scope>NUCLEOTIDE SEQUENCE</scope>
    <source>
        <strain evidence="2">CCMP1320</strain>
    </source>
</reference>
<feature type="compositionally biased region" description="Pro residues" evidence="1">
    <location>
        <begin position="319"/>
        <end position="336"/>
    </location>
</feature>
<feature type="compositionally biased region" description="Low complexity" evidence="1">
    <location>
        <begin position="83"/>
        <end position="93"/>
    </location>
</feature>
<feature type="region of interest" description="Disordered" evidence="1">
    <location>
        <begin position="1366"/>
        <end position="1389"/>
    </location>
</feature>
<feature type="compositionally biased region" description="Gly residues" evidence="1">
    <location>
        <begin position="8"/>
        <end position="18"/>
    </location>
</feature>
<protein>
    <submittedName>
        <fullName evidence="2">Uncharacterized protein</fullName>
    </submittedName>
</protein>
<feature type="compositionally biased region" description="Low complexity" evidence="1">
    <location>
        <begin position="1378"/>
        <end position="1389"/>
    </location>
</feature>
<feature type="region of interest" description="Disordered" evidence="1">
    <location>
        <begin position="1"/>
        <end position="29"/>
    </location>
</feature>
<gene>
    <name evidence="2" type="ORF">DTER00134_LOCUS19380</name>
</gene>
<feature type="compositionally biased region" description="Low complexity" evidence="1">
    <location>
        <begin position="115"/>
        <end position="136"/>
    </location>
</feature>
<feature type="region of interest" description="Disordered" evidence="1">
    <location>
        <begin position="64"/>
        <end position="369"/>
    </location>
</feature>
<feature type="region of interest" description="Disordered" evidence="1">
    <location>
        <begin position="400"/>
        <end position="495"/>
    </location>
</feature>
<dbReference type="PANTHER" id="PTHR45725">
    <property type="entry name" value="FORMIN HOMOLOGY 2 FAMILY MEMBER"/>
    <property type="match status" value="1"/>
</dbReference>
<feature type="compositionally biased region" description="Polar residues" evidence="1">
    <location>
        <begin position="303"/>
        <end position="313"/>
    </location>
</feature>
<feature type="region of interest" description="Disordered" evidence="1">
    <location>
        <begin position="923"/>
        <end position="955"/>
    </location>
</feature>
<feature type="compositionally biased region" description="Low complexity" evidence="1">
    <location>
        <begin position="634"/>
        <end position="652"/>
    </location>
</feature>
<proteinExistence type="predicted"/>
<feature type="compositionally biased region" description="Low complexity" evidence="1">
    <location>
        <begin position="190"/>
        <end position="199"/>
    </location>
</feature>
<feature type="compositionally biased region" description="Low complexity" evidence="1">
    <location>
        <begin position="575"/>
        <end position="597"/>
    </location>
</feature>
<organism evidence="2">
    <name type="scientific">Dunaliella tertiolecta</name>
    <name type="common">Green alga</name>
    <dbReference type="NCBI Taxonomy" id="3047"/>
    <lineage>
        <taxon>Eukaryota</taxon>
        <taxon>Viridiplantae</taxon>
        <taxon>Chlorophyta</taxon>
        <taxon>core chlorophytes</taxon>
        <taxon>Chlorophyceae</taxon>
        <taxon>CS clade</taxon>
        <taxon>Chlamydomonadales</taxon>
        <taxon>Dunaliellaceae</taxon>
        <taxon>Dunaliella</taxon>
    </lineage>
</organism>
<feature type="region of interest" description="Disordered" evidence="1">
    <location>
        <begin position="572"/>
        <end position="652"/>
    </location>
</feature>
<feature type="compositionally biased region" description="Polar residues" evidence="1">
    <location>
        <begin position="608"/>
        <end position="623"/>
    </location>
</feature>
<feature type="compositionally biased region" description="Polar residues" evidence="1">
    <location>
        <begin position="105"/>
        <end position="114"/>
    </location>
</feature>
<dbReference type="EMBL" id="HBIP01031864">
    <property type="protein sequence ID" value="CAE0504307.1"/>
    <property type="molecule type" value="Transcribed_RNA"/>
</dbReference>